<dbReference type="GO" id="GO:0016020">
    <property type="term" value="C:membrane"/>
    <property type="evidence" value="ECO:0007669"/>
    <property type="project" value="UniProtKB-SubCell"/>
</dbReference>
<sequence length="1285" mass="150522">MGGLATRSVKLFLTETLISTITGGYYYNGQNNLFVNVAHIYLWTIFFFLPLFLIFSGINRFIGAAIFTLLVLILFIITKYLNLDFHKQIDKNLLKLNKEIELETNEKENDKDKKKDKEIDDENSDHSAKSNYSRRSRNRSILRKTRVKDPIVDKKEKIALVTSSTEDDELIKNDKEKKKDRKKRQKKTNKKQRKRNKKSVKNESKNLLKEQPSEDNDGLEKQKPKSNENIQDEKIKTFVDQYGVVQRYIIKSDSDELTVSSDTNDYNEKSESSHSDNPPKFNKPVNALDFVADDLTIEQINRLIAQTEGYPNFDDFQKATLEMSQDSELTSEEKIDEPSFVRLPIFKRNHYLYIDRLTLESLFDRDWKLSQGTISVLSSLIEVIKDIIVFGIVYIFGYLSYNSQNKQNINESIKFSIFNGLLIGFSFLLSKTPTNPRYLKKVFQGNKALQKEDIEPEMRFDFLPIRKFLIDILHSILLFVIYTLIHLSKIFQSGKIYQILLIIGLCVGIISHYFFNQFRKSFPFQIFGDSFLTMNGNDNFEETEATTKKKYEIFYRFLILIEKYILIPSIAIFCLTDSIPDVIDKFGIHFSIFASIFIVIKFIRSGFNNGEDHYKILFLLLIFFQKDFQIIEESKLINLFVSQYAVERLCEATLKIKFFYIYSAPWTKTISSISHAILSLLSIAHLALTIIFIFIATIFSMPLSPFIGSGLFLLTYARPIRYWEKSYRTKRIDDSNTKLATTLSISANNLSNLNNLNSIFYEHLYVSLRDTLYNDIKLGRLGKVSQGDFFLLLNDSLTCLLHISSLGNGFCCYQLRGLEFRGTYCQEREIEEVKSTAENSDENAIFPNSSLLSFRYMWLQRWRTWEVINESFIARSYNVIMNPAEKSFEMFETQKILIKYFISTCIFYLFQNYDINELISDTFVFNSINNLHLNNYTESDPLIFSKNSDLDWDKRKEGITVRSFEKIYGNWIKYCITKYNEQFDEEQFDKKIHFISLIEMLLDRKKKKRQLNKEIIKKNKLKNLQDYNKFENEIKKKKKILGSNSPPLILNLCYALSLAARRVLGTASLSGQYLSTDRFLDRYYALFKGDLRLDHRDDWILSQVTILQNVIGKSAKISLNLYQYYFISPDEYNDPKILFDTLLTLENEILICAESDPEWRKGILTEKNNLLSLRCQTNPYDSSLIEYFIMQLELRHMKYLLVKMNKECVRGLWSSQIQELVYLKNLNHERGSIQKCENVLRNLQNQACDIPTGYPISISPICTSYSTNSDKFFYQTLYDEFFNIL</sequence>
<comment type="caution">
    <text evidence="9">The sequence shown here is derived from an EMBL/GenBank/DDBJ whole genome shotgun (WGS) entry which is preliminary data.</text>
</comment>
<dbReference type="Proteomes" id="UP001146793">
    <property type="component" value="Unassembled WGS sequence"/>
</dbReference>
<dbReference type="InterPro" id="IPR007735">
    <property type="entry name" value="Pecanex_C"/>
</dbReference>
<evidence type="ECO:0000256" key="4">
    <source>
        <dbReference type="ARBA" id="ARBA00022989"/>
    </source>
</evidence>
<dbReference type="PANTHER" id="PTHR12372:SF7">
    <property type="entry name" value="PROTEIN PECANEX"/>
    <property type="match status" value="1"/>
</dbReference>
<feature type="transmembrane region" description="Helical" evidence="7">
    <location>
        <begin position="61"/>
        <end position="81"/>
    </location>
</feature>
<dbReference type="InterPro" id="IPR039797">
    <property type="entry name" value="Pecanex"/>
</dbReference>
<feature type="compositionally biased region" description="Basic residues" evidence="6">
    <location>
        <begin position="178"/>
        <end position="199"/>
    </location>
</feature>
<feature type="transmembrane region" description="Helical" evidence="7">
    <location>
        <begin position="468"/>
        <end position="485"/>
    </location>
</feature>
<feature type="compositionally biased region" description="Basic and acidic residues" evidence="6">
    <location>
        <begin position="200"/>
        <end position="232"/>
    </location>
</feature>
<comment type="similarity">
    <text evidence="2">Belongs to the pecanex family.</text>
</comment>
<comment type="subcellular location">
    <subcellularLocation>
        <location evidence="1">Membrane</location>
        <topology evidence="1">Multi-pass membrane protein</topology>
    </subcellularLocation>
</comment>
<keyword evidence="5 7" id="KW-0472">Membrane</keyword>
<keyword evidence="4 7" id="KW-1133">Transmembrane helix</keyword>
<name>A0AAV7YUD7_9EUKA</name>
<evidence type="ECO:0000256" key="5">
    <source>
        <dbReference type="ARBA" id="ARBA00023136"/>
    </source>
</evidence>
<evidence type="ECO:0000256" key="2">
    <source>
        <dbReference type="ARBA" id="ARBA00010170"/>
    </source>
</evidence>
<feature type="transmembrane region" description="Helical" evidence="7">
    <location>
        <begin position="586"/>
        <end position="603"/>
    </location>
</feature>
<evidence type="ECO:0000256" key="6">
    <source>
        <dbReference type="SAM" id="MobiDB-lite"/>
    </source>
</evidence>
<feature type="region of interest" description="Disordered" evidence="6">
    <location>
        <begin position="172"/>
        <end position="232"/>
    </location>
</feature>
<evidence type="ECO:0000256" key="3">
    <source>
        <dbReference type="ARBA" id="ARBA00022692"/>
    </source>
</evidence>
<accession>A0AAV7YUD7</accession>
<feature type="transmembrane region" description="Helical" evidence="7">
    <location>
        <begin position="497"/>
        <end position="515"/>
    </location>
</feature>
<dbReference type="Pfam" id="PF05041">
    <property type="entry name" value="Pecanex_C"/>
    <property type="match status" value="1"/>
</dbReference>
<evidence type="ECO:0000313" key="10">
    <source>
        <dbReference type="Proteomes" id="UP001146793"/>
    </source>
</evidence>
<feature type="transmembrane region" description="Helical" evidence="7">
    <location>
        <begin position="557"/>
        <end position="580"/>
    </location>
</feature>
<organism evidence="9 10">
    <name type="scientific">Anaeramoeba flamelloides</name>
    <dbReference type="NCBI Taxonomy" id="1746091"/>
    <lineage>
        <taxon>Eukaryota</taxon>
        <taxon>Metamonada</taxon>
        <taxon>Anaeramoebidae</taxon>
        <taxon>Anaeramoeba</taxon>
    </lineage>
</organism>
<feature type="transmembrane region" description="Helical" evidence="7">
    <location>
        <begin position="33"/>
        <end position="55"/>
    </location>
</feature>
<evidence type="ECO:0000313" key="9">
    <source>
        <dbReference type="EMBL" id="KAJ3432424.1"/>
    </source>
</evidence>
<feature type="domain" description="Pecanex C-terminal" evidence="8">
    <location>
        <begin position="1049"/>
        <end position="1269"/>
    </location>
</feature>
<dbReference type="EMBL" id="JANTQA010000047">
    <property type="protein sequence ID" value="KAJ3432424.1"/>
    <property type="molecule type" value="Genomic_DNA"/>
</dbReference>
<evidence type="ECO:0000259" key="8">
    <source>
        <dbReference type="Pfam" id="PF05041"/>
    </source>
</evidence>
<reference evidence="9" key="1">
    <citation type="submission" date="2022-08" db="EMBL/GenBank/DDBJ databases">
        <title>Novel sulphate-reducing endosymbionts in the free-living metamonad Anaeramoeba.</title>
        <authorList>
            <person name="Jerlstrom-Hultqvist J."/>
            <person name="Cepicka I."/>
            <person name="Gallot-Lavallee L."/>
            <person name="Salas-Leiva D."/>
            <person name="Curtis B.A."/>
            <person name="Zahonova K."/>
            <person name="Pipaliya S."/>
            <person name="Dacks J."/>
            <person name="Roger A.J."/>
        </authorList>
    </citation>
    <scope>NUCLEOTIDE SEQUENCE</scope>
    <source>
        <strain evidence="9">Busselton2</strain>
    </source>
</reference>
<feature type="transmembrane region" description="Helical" evidence="7">
    <location>
        <begin position="383"/>
        <end position="401"/>
    </location>
</feature>
<feature type="transmembrane region" description="Helical" evidence="7">
    <location>
        <begin position="676"/>
        <end position="699"/>
    </location>
</feature>
<gene>
    <name evidence="9" type="ORF">M0812_21360</name>
</gene>
<dbReference type="PANTHER" id="PTHR12372">
    <property type="entry name" value="PECANEX"/>
    <property type="match status" value="1"/>
</dbReference>
<proteinExistence type="inferred from homology"/>
<feature type="compositionally biased region" description="Basic and acidic residues" evidence="6">
    <location>
        <begin position="105"/>
        <end position="128"/>
    </location>
</feature>
<feature type="transmembrane region" description="Helical" evidence="7">
    <location>
        <begin position="413"/>
        <end position="430"/>
    </location>
</feature>
<evidence type="ECO:0000256" key="1">
    <source>
        <dbReference type="ARBA" id="ARBA00004141"/>
    </source>
</evidence>
<evidence type="ECO:0000256" key="7">
    <source>
        <dbReference type="SAM" id="Phobius"/>
    </source>
</evidence>
<feature type="region of interest" description="Disordered" evidence="6">
    <location>
        <begin position="256"/>
        <end position="282"/>
    </location>
</feature>
<feature type="region of interest" description="Disordered" evidence="6">
    <location>
        <begin position="105"/>
        <end position="140"/>
    </location>
</feature>
<keyword evidence="3 7" id="KW-0812">Transmembrane</keyword>
<protein>
    <submittedName>
        <fullName evidence="9">Protein pecanex</fullName>
    </submittedName>
</protein>